<dbReference type="Pfam" id="PF13489">
    <property type="entry name" value="Methyltransf_23"/>
    <property type="match status" value="1"/>
</dbReference>
<evidence type="ECO:0000256" key="1">
    <source>
        <dbReference type="SAM" id="Coils"/>
    </source>
</evidence>
<sequence length="1073" mass="124614">MSEIYNQEYYHTDCGPIPYEEPEQWEIFFGAIADRIVQDLRPRTVLDAGCAMGYLVAALRERGVEAYGIDISDYAICCVREDIRPYCAVGSLLDPLPEGLPEQYDVVVTIEVLEHLYADAGEKAIQNLCSLADTVIFSSSPDDFTEKTHLNVQQREYWARLFAENGFYDDLNYRPTYITYHAACYRKKSDVLRQIEDYERNIRLMDGLHRDMLEQAAKRPFQANLYWAGNEEGFSEAQTLHYIGDERDGQVRMEVRLPKVSALRFDPAEKSCIVEDLHVYSDIGTLRAVPENGIEWLGYTIFLEQDPRFRIELEGKAVSSLTIRAHVLPLQYPENTEMLAQLFADWEDAKREQNRLNEELSRREGAYRSAVAGQEAVQQAQLKQQEEQYQTQLKQQEEQHQTQLETSRRRIVQLEKDKRAMQEELAHYKTHYHAAIVQREELKRKLSDSEQAYSEISNAFFWKITWIFRVIVDMVKRPFIKTRYGRLFGKGMRSLKKNGLRNTWRKVRDWRKHRQNFAGLANKPLFTKEELEAQRHVRFSRDVKFSIVVPLYNTPLQFLHEMIRSVLDQTYGNWELCMADGSDAQHGNVEQACKKYCQKDSRVHYLKLDKNLGISGNTNACLEMATGNYIGLFDHDDLLHPAALFEVMWAICEQDADFIYTDENTFHDKPEDAYCPAFKPDYAPDTLRSYNYICHFTVFSKKLLEKTGGGFRSECDGSQDYDLVLRLTEKASHIVHIPKILYYWRSHSNSVASDISAKPYTVTAAKLALSEHLARIGLPGEVLDAVLPSTYKIQYEIIGKPLVSILIPNKDYADDLYKCITSICTKTTYPAWEIIIIENNSTEQKTFDYYEQVQNDNRIQVIQWENEFNYAAVNNWGAQYARGEHLLLLNNDVEVITPDWIEQMLMFSQRRDVGAVGCMLYYPDDTVQHAGVILGIGGVAGHAHKHFFRNDYGYMSRMTIAQNYSAVTAACMMIRRDVWDEMQGLDEAFQVAFNDVDLCMRIRQAGYLIVWTPYAELYHYESKSRGYEDTPKKQKRFEGEVRRFQSRWAKELADGDPYYNPNLTLDREDFSLK</sequence>
<evidence type="ECO:0000313" key="4">
    <source>
        <dbReference type="Proteomes" id="UP000003803"/>
    </source>
</evidence>
<accession>B0PBK3</accession>
<comment type="caution">
    <text evidence="3">The sequence shown here is derived from an EMBL/GenBank/DDBJ whole genome shotgun (WGS) entry which is preliminary data.</text>
</comment>
<keyword evidence="3" id="KW-0328">Glycosyltransferase</keyword>
<feature type="domain" description="Glycosyltransferase 2-like" evidence="2">
    <location>
        <begin position="804"/>
        <end position="979"/>
    </location>
</feature>
<reference evidence="3" key="2">
    <citation type="submission" date="2013-09" db="EMBL/GenBank/DDBJ databases">
        <title>Draft genome sequence of Anaerotruncus colihominis(DSM 17241).</title>
        <authorList>
            <person name="Sudarsanam P."/>
            <person name="Ley R."/>
            <person name="Guruge J."/>
            <person name="Turnbaugh P.J."/>
            <person name="Mahowald M."/>
            <person name="Liep D."/>
            <person name="Gordon J."/>
        </authorList>
    </citation>
    <scope>NUCLEOTIDE SEQUENCE</scope>
    <source>
        <strain evidence="3">DSM 17241</strain>
    </source>
</reference>
<dbReference type="CDD" id="cd04184">
    <property type="entry name" value="GT2_RfbC_Mx_like"/>
    <property type="match status" value="1"/>
</dbReference>
<dbReference type="InterPro" id="IPR029063">
    <property type="entry name" value="SAM-dependent_MTases_sf"/>
</dbReference>
<reference evidence="3" key="1">
    <citation type="submission" date="2007-11" db="EMBL/GenBank/DDBJ databases">
        <authorList>
            <person name="Fulton L."/>
            <person name="Clifton S."/>
            <person name="Fulton B."/>
            <person name="Xu J."/>
            <person name="Minx P."/>
            <person name="Pepin K.H."/>
            <person name="Johnson M."/>
            <person name="Thiruvilangam P."/>
            <person name="Bhonagiri V."/>
            <person name="Nash W.E."/>
            <person name="Mardis E.R."/>
            <person name="Wilson R.K."/>
        </authorList>
    </citation>
    <scope>NUCLEOTIDE SEQUENCE [LARGE SCALE GENOMIC DNA]</scope>
    <source>
        <strain evidence="3">DSM 17241</strain>
    </source>
</reference>
<gene>
    <name evidence="3" type="ORF">ANACOL_02159</name>
</gene>
<name>B0PBK3_9FIRM</name>
<organism evidence="3 4">
    <name type="scientific">Anaerotruncus colihominis DSM 17241</name>
    <dbReference type="NCBI Taxonomy" id="445972"/>
    <lineage>
        <taxon>Bacteria</taxon>
        <taxon>Bacillati</taxon>
        <taxon>Bacillota</taxon>
        <taxon>Clostridia</taxon>
        <taxon>Eubacteriales</taxon>
        <taxon>Oscillospiraceae</taxon>
        <taxon>Anaerotruncus</taxon>
    </lineage>
</organism>
<evidence type="ECO:0000313" key="3">
    <source>
        <dbReference type="EMBL" id="EDS10978.1"/>
    </source>
</evidence>
<keyword evidence="4" id="KW-1185">Reference proteome</keyword>
<dbReference type="PANTHER" id="PTHR43685:SF2">
    <property type="entry name" value="GLYCOSYLTRANSFERASE 2-LIKE DOMAIN-CONTAINING PROTEIN"/>
    <property type="match status" value="1"/>
</dbReference>
<protein>
    <submittedName>
        <fullName evidence="3">Glycosyltransferase, group 2 family protein</fullName>
        <ecNumber evidence="3">2.4.-.-</ecNumber>
    </submittedName>
</protein>
<dbReference type="eggNOG" id="COG1215">
    <property type="taxonomic scope" value="Bacteria"/>
</dbReference>
<keyword evidence="1" id="KW-0175">Coiled coil</keyword>
<dbReference type="Proteomes" id="UP000003803">
    <property type="component" value="Unassembled WGS sequence"/>
</dbReference>
<dbReference type="EC" id="2.4.-.-" evidence="3"/>
<dbReference type="EMBL" id="ABGD02000018">
    <property type="protein sequence ID" value="EDS10978.1"/>
    <property type="molecule type" value="Genomic_DNA"/>
</dbReference>
<keyword evidence="3" id="KW-0808">Transferase</keyword>
<dbReference type="InterPro" id="IPR029044">
    <property type="entry name" value="Nucleotide-diphossugar_trans"/>
</dbReference>
<dbReference type="InterPro" id="IPR050834">
    <property type="entry name" value="Glycosyltransf_2"/>
</dbReference>
<dbReference type="Pfam" id="PF00535">
    <property type="entry name" value="Glycos_transf_2"/>
    <property type="match status" value="2"/>
</dbReference>
<dbReference type="PANTHER" id="PTHR43685">
    <property type="entry name" value="GLYCOSYLTRANSFERASE"/>
    <property type="match status" value="1"/>
</dbReference>
<dbReference type="eggNOG" id="COG2227">
    <property type="taxonomic scope" value="Bacteria"/>
</dbReference>
<dbReference type="AlphaFoldDB" id="B0PBK3"/>
<dbReference type="GO" id="GO:0016757">
    <property type="term" value="F:glycosyltransferase activity"/>
    <property type="evidence" value="ECO:0007669"/>
    <property type="project" value="UniProtKB-KW"/>
</dbReference>
<feature type="domain" description="Glycosyltransferase 2-like" evidence="2">
    <location>
        <begin position="546"/>
        <end position="704"/>
    </location>
</feature>
<dbReference type="Gene3D" id="3.90.550.10">
    <property type="entry name" value="Spore Coat Polysaccharide Biosynthesis Protein SpsA, Chain A"/>
    <property type="match status" value="2"/>
</dbReference>
<evidence type="ECO:0000259" key="2">
    <source>
        <dbReference type="Pfam" id="PF00535"/>
    </source>
</evidence>
<dbReference type="HOGENOM" id="CLU_005003_1_1_9"/>
<dbReference type="Gene3D" id="3.40.50.150">
    <property type="entry name" value="Vaccinia Virus protein VP39"/>
    <property type="match status" value="1"/>
</dbReference>
<dbReference type="eggNOG" id="COG1216">
    <property type="taxonomic scope" value="Bacteria"/>
</dbReference>
<dbReference type="CAZy" id="GT2">
    <property type="family name" value="Glycosyltransferase Family 2"/>
</dbReference>
<dbReference type="SUPFAM" id="SSF53448">
    <property type="entry name" value="Nucleotide-diphospho-sugar transferases"/>
    <property type="match status" value="2"/>
</dbReference>
<dbReference type="CDD" id="cd02440">
    <property type="entry name" value="AdoMet_MTases"/>
    <property type="match status" value="1"/>
</dbReference>
<proteinExistence type="predicted"/>
<dbReference type="InterPro" id="IPR001173">
    <property type="entry name" value="Glyco_trans_2-like"/>
</dbReference>
<dbReference type="RefSeq" id="WP_006873077.1">
    <property type="nucleotide sequence ID" value="NZ_DS544171.1"/>
</dbReference>
<dbReference type="CDD" id="cd04186">
    <property type="entry name" value="GT_2_like_c"/>
    <property type="match status" value="1"/>
</dbReference>
<feature type="coiled-coil region" evidence="1">
    <location>
        <begin position="339"/>
        <end position="459"/>
    </location>
</feature>
<dbReference type="SUPFAM" id="SSF53335">
    <property type="entry name" value="S-adenosyl-L-methionine-dependent methyltransferases"/>
    <property type="match status" value="1"/>
</dbReference>